<name>A0A2S6CKQ1_9PEZI</name>
<dbReference type="InterPro" id="IPR000246">
    <property type="entry name" value="Peptidase_T2"/>
</dbReference>
<proteinExistence type="predicted"/>
<reference evidence="5" key="1">
    <citation type="journal article" date="2017" name="bioRxiv">
        <title>Conservation of a gene cluster reveals novel cercosporin biosynthetic mechanisms and extends production to the genus Colletotrichum.</title>
        <authorList>
            <person name="de Jonge R."/>
            <person name="Ebert M.K."/>
            <person name="Huitt-Roehl C.R."/>
            <person name="Pal P."/>
            <person name="Suttle J.C."/>
            <person name="Spanner R.E."/>
            <person name="Neubauer J.D."/>
            <person name="Jurick W.M.II."/>
            <person name="Stott K.A."/>
            <person name="Secor G.A."/>
            <person name="Thomma B.P.H.J."/>
            <person name="Van de Peer Y."/>
            <person name="Townsend C.A."/>
            <person name="Bolton M.D."/>
        </authorList>
    </citation>
    <scope>NUCLEOTIDE SEQUENCE [LARGE SCALE GENOMIC DNA]</scope>
    <source>
        <strain evidence="5">CBS538.71</strain>
    </source>
</reference>
<dbReference type="STRING" id="357750.A0A2S6CKQ1"/>
<dbReference type="PANTHER" id="PTHR10188">
    <property type="entry name" value="L-ASPARAGINASE"/>
    <property type="match status" value="1"/>
</dbReference>
<feature type="binding site" evidence="2">
    <location>
        <begin position="257"/>
        <end position="260"/>
    </location>
    <ligand>
        <name>substrate</name>
    </ligand>
</feature>
<gene>
    <name evidence="4" type="ORF">CBER1_01292</name>
</gene>
<evidence type="ECO:0008006" key="6">
    <source>
        <dbReference type="Google" id="ProtNLM"/>
    </source>
</evidence>
<feature type="site" description="Cleavage; by autolysis" evidence="3">
    <location>
        <begin position="228"/>
        <end position="229"/>
    </location>
</feature>
<dbReference type="Gene3D" id="3.60.20.30">
    <property type="entry name" value="(Glycosyl)asparaginase"/>
    <property type="match status" value="1"/>
</dbReference>
<organism evidence="4 5">
    <name type="scientific">Cercospora berteroae</name>
    <dbReference type="NCBI Taxonomy" id="357750"/>
    <lineage>
        <taxon>Eukaryota</taxon>
        <taxon>Fungi</taxon>
        <taxon>Dikarya</taxon>
        <taxon>Ascomycota</taxon>
        <taxon>Pezizomycotina</taxon>
        <taxon>Dothideomycetes</taxon>
        <taxon>Dothideomycetidae</taxon>
        <taxon>Mycosphaerellales</taxon>
        <taxon>Mycosphaerellaceae</taxon>
        <taxon>Cercospora</taxon>
    </lineage>
</organism>
<comment type="caution">
    <text evidence="4">The sequence shown here is derived from an EMBL/GenBank/DDBJ whole genome shotgun (WGS) entry which is preliminary data.</text>
</comment>
<dbReference type="EMBL" id="PNEN01000293">
    <property type="protein sequence ID" value="PPJ60306.1"/>
    <property type="molecule type" value="Genomic_DNA"/>
</dbReference>
<sequence length="424" mass="46254">MQYQRPEKPSPVAPRIIIHGGAGNITRQNLPPESYQVYRHALLGIVQRAHAQLRKPHASALDVATYAVSLLEENPLFNAGRGAVFTTEGTHELEASVMVSSGYRKRGVGVMKVRTAKSPIKLAREMLLRGELDDGGGAHAHNQLEGETCDRLNRSWGLESVKPSYFWTRRRWDEHRTGLGLPHDDDTYWKHKQLADGAADLAERDVSQVDPQAWDDPSWNGNDYLPQGTVGAVILDSSGVLCVATSTGGLTNKLPGRIGDTPTLGAGFWAEQWQKRKPQEDDLSTSWLQACLPNLTSYTALDIAPESTLRAVAMSGTGNGDSFLRTNAARTAAAIARYAETSTRKISLQNAVTAVAGPHGQLQQSAGDRWRRTGEGEGGIIGIELVEDRGHIVYDHNCGGMFRAYVDDNGHAHFGVFQDEKGTL</sequence>
<dbReference type="SUPFAM" id="SSF56235">
    <property type="entry name" value="N-terminal nucleophile aminohydrolases (Ntn hydrolases)"/>
    <property type="match status" value="1"/>
</dbReference>
<evidence type="ECO:0000256" key="1">
    <source>
        <dbReference type="PIRSR" id="PIRSR600246-1"/>
    </source>
</evidence>
<dbReference type="GO" id="GO:0005737">
    <property type="term" value="C:cytoplasm"/>
    <property type="evidence" value="ECO:0007669"/>
    <property type="project" value="TreeGrafter"/>
</dbReference>
<dbReference type="OrthoDB" id="2262349at2759"/>
<protein>
    <recommendedName>
        <fullName evidence="6">N-terminal nucleophile aminohydrolase</fullName>
    </recommendedName>
</protein>
<accession>A0A2S6CKQ1</accession>
<dbReference type="PANTHER" id="PTHR10188:SF43">
    <property type="entry name" value="ASPARAGINASE (EUROFUNG)"/>
    <property type="match status" value="1"/>
</dbReference>
<dbReference type="AlphaFoldDB" id="A0A2S6CKQ1"/>
<evidence type="ECO:0000313" key="4">
    <source>
        <dbReference type="EMBL" id="PPJ60306.1"/>
    </source>
</evidence>
<keyword evidence="5" id="KW-1185">Reference proteome</keyword>
<evidence type="ECO:0000256" key="2">
    <source>
        <dbReference type="PIRSR" id="PIRSR600246-2"/>
    </source>
</evidence>
<dbReference type="GO" id="GO:0016787">
    <property type="term" value="F:hydrolase activity"/>
    <property type="evidence" value="ECO:0007669"/>
    <property type="project" value="InterPro"/>
</dbReference>
<dbReference type="CDD" id="cd04701">
    <property type="entry name" value="Asparaginase_2"/>
    <property type="match status" value="1"/>
</dbReference>
<evidence type="ECO:0000256" key="3">
    <source>
        <dbReference type="PIRSR" id="PIRSR600246-3"/>
    </source>
</evidence>
<dbReference type="InterPro" id="IPR029055">
    <property type="entry name" value="Ntn_hydrolases_N"/>
</dbReference>
<feature type="binding site" evidence="2">
    <location>
        <begin position="317"/>
        <end position="320"/>
    </location>
    <ligand>
        <name>substrate</name>
    </ligand>
</feature>
<dbReference type="Proteomes" id="UP000237631">
    <property type="component" value="Unassembled WGS sequence"/>
</dbReference>
<evidence type="ECO:0000313" key="5">
    <source>
        <dbReference type="Proteomes" id="UP000237631"/>
    </source>
</evidence>
<feature type="active site" description="Nucleophile" evidence="1">
    <location>
        <position position="229"/>
    </location>
</feature>
<dbReference type="Pfam" id="PF01112">
    <property type="entry name" value="Asparaginase_2"/>
    <property type="match status" value="1"/>
</dbReference>